<keyword evidence="11" id="KW-1185">Reference proteome</keyword>
<feature type="domain" description="MD-2-related lipid-recognition" evidence="9">
    <location>
        <begin position="42"/>
        <end position="164"/>
    </location>
</feature>
<evidence type="ECO:0000256" key="4">
    <source>
        <dbReference type="ARBA" id="ARBA00016056"/>
    </source>
</evidence>
<dbReference type="OrthoDB" id="6409159at2759"/>
<dbReference type="InterPro" id="IPR033917">
    <property type="entry name" value="ML_PG-PI_TP"/>
</dbReference>
<organism evidence="10 11">
    <name type="scientific">Pisolithus microcarpus 441</name>
    <dbReference type="NCBI Taxonomy" id="765257"/>
    <lineage>
        <taxon>Eukaryota</taxon>
        <taxon>Fungi</taxon>
        <taxon>Dikarya</taxon>
        <taxon>Basidiomycota</taxon>
        <taxon>Agaricomycotina</taxon>
        <taxon>Agaricomycetes</taxon>
        <taxon>Agaricomycetidae</taxon>
        <taxon>Boletales</taxon>
        <taxon>Sclerodermatineae</taxon>
        <taxon>Pisolithaceae</taxon>
        <taxon>Pisolithus</taxon>
    </lineage>
</organism>
<reference evidence="11" key="2">
    <citation type="submission" date="2015-01" db="EMBL/GenBank/DDBJ databases">
        <title>Evolutionary Origins and Diversification of the Mycorrhizal Mutualists.</title>
        <authorList>
            <consortium name="DOE Joint Genome Institute"/>
            <consortium name="Mycorrhizal Genomics Consortium"/>
            <person name="Kohler A."/>
            <person name="Kuo A."/>
            <person name="Nagy L.G."/>
            <person name="Floudas D."/>
            <person name="Copeland A."/>
            <person name="Barry K.W."/>
            <person name="Cichocki N."/>
            <person name="Veneault-Fourrey C."/>
            <person name="LaButti K."/>
            <person name="Lindquist E.A."/>
            <person name="Lipzen A."/>
            <person name="Lundell T."/>
            <person name="Morin E."/>
            <person name="Murat C."/>
            <person name="Riley R."/>
            <person name="Ohm R."/>
            <person name="Sun H."/>
            <person name="Tunlid A."/>
            <person name="Henrissat B."/>
            <person name="Grigoriev I.V."/>
            <person name="Hibbett D.S."/>
            <person name="Martin F."/>
        </authorList>
    </citation>
    <scope>NUCLEOTIDE SEQUENCE [LARGE SCALE GENOMIC DNA]</scope>
    <source>
        <strain evidence="11">441</strain>
    </source>
</reference>
<dbReference type="FunFam" id="2.70.220.10:FF:000004">
    <property type="entry name" value="Related to phosphatidylglycerol/phosphatidylinositol transfer protein"/>
    <property type="match status" value="1"/>
</dbReference>
<evidence type="ECO:0000313" key="11">
    <source>
        <dbReference type="Proteomes" id="UP000054018"/>
    </source>
</evidence>
<comment type="similarity">
    <text evidence="2">Belongs to the NPC2 family.</text>
</comment>
<evidence type="ECO:0000313" key="10">
    <source>
        <dbReference type="EMBL" id="KIK28471.1"/>
    </source>
</evidence>
<comment type="subunit">
    <text evidence="3">Monomer.</text>
</comment>
<evidence type="ECO:0000256" key="1">
    <source>
        <dbReference type="ARBA" id="ARBA00002053"/>
    </source>
</evidence>
<dbReference type="GO" id="GO:0032934">
    <property type="term" value="F:sterol binding"/>
    <property type="evidence" value="ECO:0007669"/>
    <property type="project" value="InterPro"/>
</dbReference>
<dbReference type="InterPro" id="IPR003172">
    <property type="entry name" value="ML_dom"/>
</dbReference>
<dbReference type="AlphaFoldDB" id="A0A0C9ZGX7"/>
<evidence type="ECO:0000259" key="9">
    <source>
        <dbReference type="SMART" id="SM00737"/>
    </source>
</evidence>
<evidence type="ECO:0000256" key="5">
    <source>
        <dbReference type="ARBA" id="ARBA00022448"/>
    </source>
</evidence>
<keyword evidence="7" id="KW-0445">Lipid transport</keyword>
<dbReference type="Gene3D" id="2.70.220.10">
    <property type="entry name" value="Ganglioside GM2 activator"/>
    <property type="match status" value="2"/>
</dbReference>
<evidence type="ECO:0000256" key="8">
    <source>
        <dbReference type="SAM" id="SignalP"/>
    </source>
</evidence>
<evidence type="ECO:0000256" key="6">
    <source>
        <dbReference type="ARBA" id="ARBA00022729"/>
    </source>
</evidence>
<dbReference type="HOGENOM" id="CLU_097982_3_0_1"/>
<dbReference type="CDD" id="cd00917">
    <property type="entry name" value="PG-PI_TP"/>
    <property type="match status" value="1"/>
</dbReference>
<dbReference type="PANTHER" id="PTHR11306">
    <property type="entry name" value="NIEMANN PICK TYPE C2 PROTEIN NPC2-RELATED"/>
    <property type="match status" value="1"/>
</dbReference>
<dbReference type="InterPro" id="IPR036846">
    <property type="entry name" value="GM2-AP_sf"/>
</dbReference>
<keyword evidence="5" id="KW-0813">Transport</keyword>
<comment type="function">
    <text evidence="1">Catalyzes the intermembrane transfer of phosphatidylglycerol and phosphatidylinositol.</text>
</comment>
<proteinExistence type="inferred from homology"/>
<feature type="chain" id="PRO_5002206817" description="Phosphatidylglycerol/phosphatidylinositol transfer protein" evidence="8">
    <location>
        <begin position="19"/>
        <end position="175"/>
    </location>
</feature>
<gene>
    <name evidence="10" type="ORF">PISMIDRAFT_673479</name>
</gene>
<dbReference type="InterPro" id="IPR039670">
    <property type="entry name" value="NPC2-like"/>
</dbReference>
<accession>A0A0C9ZGX7</accession>
<keyword evidence="6 8" id="KW-0732">Signal</keyword>
<protein>
    <recommendedName>
        <fullName evidence="4">Phosphatidylglycerol/phosphatidylinositol transfer protein</fullName>
    </recommendedName>
</protein>
<evidence type="ECO:0000256" key="3">
    <source>
        <dbReference type="ARBA" id="ARBA00011245"/>
    </source>
</evidence>
<dbReference type="GO" id="GO:0032366">
    <property type="term" value="P:intracellular sterol transport"/>
    <property type="evidence" value="ECO:0007669"/>
    <property type="project" value="InterPro"/>
</dbReference>
<dbReference type="SUPFAM" id="SSF81296">
    <property type="entry name" value="E set domains"/>
    <property type="match status" value="1"/>
</dbReference>
<reference evidence="10 11" key="1">
    <citation type="submission" date="2014-04" db="EMBL/GenBank/DDBJ databases">
        <authorList>
            <consortium name="DOE Joint Genome Institute"/>
            <person name="Kuo A."/>
            <person name="Kohler A."/>
            <person name="Costa M.D."/>
            <person name="Nagy L.G."/>
            <person name="Floudas D."/>
            <person name="Copeland A."/>
            <person name="Barry K.W."/>
            <person name="Cichocki N."/>
            <person name="Veneault-Fourrey C."/>
            <person name="LaButti K."/>
            <person name="Lindquist E.A."/>
            <person name="Lipzen A."/>
            <person name="Lundell T."/>
            <person name="Morin E."/>
            <person name="Murat C."/>
            <person name="Sun H."/>
            <person name="Tunlid A."/>
            <person name="Henrissat B."/>
            <person name="Grigoriev I.V."/>
            <person name="Hibbett D.S."/>
            <person name="Martin F."/>
            <person name="Nordberg H.P."/>
            <person name="Cantor M.N."/>
            <person name="Hua S.X."/>
        </authorList>
    </citation>
    <scope>NUCLEOTIDE SEQUENCE [LARGE SCALE GENOMIC DNA]</scope>
    <source>
        <strain evidence="10 11">441</strain>
    </source>
</reference>
<dbReference type="PANTHER" id="PTHR11306:SF0">
    <property type="entry name" value="PHOSPHATIDYLGLYCEROL_PHOSPHATIDYLINOSITOL TRANSFER PROTEIN"/>
    <property type="match status" value="1"/>
</dbReference>
<name>A0A0C9ZGX7_9AGAM</name>
<evidence type="ECO:0000256" key="2">
    <source>
        <dbReference type="ARBA" id="ARBA00006370"/>
    </source>
</evidence>
<evidence type="ECO:0000256" key="7">
    <source>
        <dbReference type="ARBA" id="ARBA00023055"/>
    </source>
</evidence>
<sequence length="175" mass="18845">MVGLLSLSLLSLLVGVPAFSATSPEQEVILDTPARTMEGWSYVNCGLPTDVVQVKSISVYPDPPKPGKNLTLTAVGTVNEVVKVGAYADVTVKLGLIKLLTKQFDICHEASAANASIQCPVDAGDYTVVQTVALPNEIPRAKFSINVRGYTVDDEDMLCLDLKVDFMQSPFPRIF</sequence>
<dbReference type="Pfam" id="PF02221">
    <property type="entry name" value="E1_DerP2_DerF2"/>
    <property type="match status" value="1"/>
</dbReference>
<dbReference type="EMBL" id="KN833692">
    <property type="protein sequence ID" value="KIK28471.1"/>
    <property type="molecule type" value="Genomic_DNA"/>
</dbReference>
<feature type="signal peptide" evidence="8">
    <location>
        <begin position="1"/>
        <end position="18"/>
    </location>
</feature>
<dbReference type="SMART" id="SM00737">
    <property type="entry name" value="ML"/>
    <property type="match status" value="1"/>
</dbReference>
<dbReference type="STRING" id="765257.A0A0C9ZGX7"/>
<dbReference type="Proteomes" id="UP000054018">
    <property type="component" value="Unassembled WGS sequence"/>
</dbReference>
<dbReference type="InterPro" id="IPR014756">
    <property type="entry name" value="Ig_E-set"/>
</dbReference>